<evidence type="ECO:0000259" key="6">
    <source>
        <dbReference type="Pfam" id="PF12430"/>
    </source>
</evidence>
<evidence type="ECO:0000259" key="7">
    <source>
        <dbReference type="Pfam" id="PF12537"/>
    </source>
</evidence>
<protein>
    <submittedName>
        <fullName evidence="8">YHR078W</fullName>
    </submittedName>
</protein>
<feature type="transmembrane region" description="Helical" evidence="5">
    <location>
        <begin position="145"/>
        <end position="167"/>
    </location>
</feature>
<evidence type="ECO:0000256" key="1">
    <source>
        <dbReference type="ARBA" id="ARBA00004141"/>
    </source>
</evidence>
<keyword evidence="2 5" id="KW-0812">Transmembrane</keyword>
<gene>
    <name evidence="8" type="ORF">FIM1_3449</name>
</gene>
<evidence type="ECO:0000313" key="8">
    <source>
        <dbReference type="EMBL" id="QGN16728.1"/>
    </source>
</evidence>
<organism evidence="8 9">
    <name type="scientific">Kluyveromyces marxianus</name>
    <name type="common">Yeast</name>
    <name type="synonym">Candida kefyr</name>
    <dbReference type="NCBI Taxonomy" id="4911"/>
    <lineage>
        <taxon>Eukaryota</taxon>
        <taxon>Fungi</taxon>
        <taxon>Dikarya</taxon>
        <taxon>Ascomycota</taxon>
        <taxon>Saccharomycotina</taxon>
        <taxon>Saccharomycetes</taxon>
        <taxon>Saccharomycetales</taxon>
        <taxon>Saccharomycetaceae</taxon>
        <taxon>Kluyveromyces</taxon>
    </lineage>
</organism>
<dbReference type="PANTHER" id="PTHR15948:SF0">
    <property type="entry name" value="GOLGI PH REGULATOR A-RELATED"/>
    <property type="match status" value="1"/>
</dbReference>
<feature type="transmembrane region" description="Helical" evidence="5">
    <location>
        <begin position="404"/>
        <end position="429"/>
    </location>
</feature>
<feature type="transmembrane region" description="Helical" evidence="5">
    <location>
        <begin position="324"/>
        <end position="343"/>
    </location>
</feature>
<dbReference type="Pfam" id="PF12537">
    <property type="entry name" value="GPHR_N"/>
    <property type="match status" value="1"/>
</dbReference>
<dbReference type="InterPro" id="IPR022535">
    <property type="entry name" value="Golgi_pH-regulator_cons_dom"/>
</dbReference>
<reference evidence="8 9" key="1">
    <citation type="submission" date="2016-03" db="EMBL/GenBank/DDBJ databases">
        <title>How can Kluyveromyces marxianus grow so fast - potential evolutionary course in Saccharomyces Complex revealed by comparative genomics.</title>
        <authorList>
            <person name="Mo W."/>
            <person name="Lu W."/>
            <person name="Yang X."/>
            <person name="Qi J."/>
            <person name="Lv H."/>
        </authorList>
    </citation>
    <scope>NUCLEOTIDE SEQUENCE [LARGE SCALE GENOMIC DNA]</scope>
    <source>
        <strain evidence="8 9">FIM1</strain>
    </source>
</reference>
<feature type="domain" description="Golgi pH regulator conserved" evidence="7">
    <location>
        <begin position="202"/>
        <end position="270"/>
    </location>
</feature>
<evidence type="ECO:0000256" key="4">
    <source>
        <dbReference type="ARBA" id="ARBA00023136"/>
    </source>
</evidence>
<name>A0ABX6EWQ7_KLUMA</name>
<sequence>MLKSPRAFLILHQDWCNIILHDMFMLIVCVLSFWLVFDRSYKVLWFKVEQVFNVLPKYADSTSQSLTFGSASISSADSGSEDGFLYKFYSEYSISSRRIYEIVRIIFCVTCSCYVIAIEIVLWQIKAADSGEQTSVLTSVLWPVVLSLLSVSLILVQPFLILTFLLNKFFGDKMGVNKLVATSVFWTIIWLGLLHFLAVGPFNYTSNLLTKLSVVGVTVMGILSGLASISTPYYVVQYLLNRNDKDSRYAAHSKVTNLLYNENVIRDKIREYETCINKDISALNGADISKQERLREGIAWYQLELVKLNGKLHESREFRMLKQMFQLVFLVYCVYKLTSIWFVSVPRLIVHFINYPTDYSYEYFDNDSKKKDPLAISLANMLDFFLFRFQHQTDLDSLVKQISLLLSISLFICSLSTVTTTISYLLTLLPVKLQILALRTMQNSEAPSSLPKTTKDMYDKKKPPSIIKNLAVCELTGIYILATILLIRSNLPYDVSSKVNQLLGERFTIPNVIIDVWSDKMFAWSSMLTFIGIIVADRTLYK</sequence>
<dbReference type="Pfam" id="PF12430">
    <property type="entry name" value="ABA_GPCR"/>
    <property type="match status" value="1"/>
</dbReference>
<dbReference type="PANTHER" id="PTHR15948">
    <property type="entry name" value="G-PROTEIN COUPLED RECEPTOR 89-RELATED"/>
    <property type="match status" value="1"/>
</dbReference>
<keyword evidence="4 5" id="KW-0472">Membrane</keyword>
<evidence type="ECO:0000256" key="3">
    <source>
        <dbReference type="ARBA" id="ARBA00022989"/>
    </source>
</evidence>
<evidence type="ECO:0000313" key="9">
    <source>
        <dbReference type="Proteomes" id="UP000422736"/>
    </source>
</evidence>
<feature type="transmembrane region" description="Helical" evidence="5">
    <location>
        <begin position="18"/>
        <end position="37"/>
    </location>
</feature>
<feature type="transmembrane region" description="Helical" evidence="5">
    <location>
        <begin position="179"/>
        <end position="200"/>
    </location>
</feature>
<proteinExistence type="predicted"/>
<feature type="transmembrane region" description="Helical" evidence="5">
    <location>
        <begin position="102"/>
        <end position="125"/>
    </location>
</feature>
<keyword evidence="9" id="KW-1185">Reference proteome</keyword>
<feature type="transmembrane region" description="Helical" evidence="5">
    <location>
        <begin position="212"/>
        <end position="236"/>
    </location>
</feature>
<dbReference type="InterPro" id="IPR025969">
    <property type="entry name" value="ABA_GPCR_dom"/>
</dbReference>
<dbReference type="InterPro" id="IPR015672">
    <property type="entry name" value="GPHR/GTG"/>
</dbReference>
<evidence type="ECO:0000256" key="5">
    <source>
        <dbReference type="SAM" id="Phobius"/>
    </source>
</evidence>
<evidence type="ECO:0000256" key="2">
    <source>
        <dbReference type="ARBA" id="ARBA00022692"/>
    </source>
</evidence>
<feature type="domain" description="Abscisic acid G-protein coupled receptor-like" evidence="6">
    <location>
        <begin position="318"/>
        <end position="537"/>
    </location>
</feature>
<feature type="transmembrane region" description="Helical" evidence="5">
    <location>
        <begin position="521"/>
        <end position="541"/>
    </location>
</feature>
<dbReference type="EMBL" id="CP015058">
    <property type="protein sequence ID" value="QGN16728.1"/>
    <property type="molecule type" value="Genomic_DNA"/>
</dbReference>
<dbReference type="Proteomes" id="UP000422736">
    <property type="component" value="Chromosome 5"/>
</dbReference>
<comment type="subcellular location">
    <subcellularLocation>
        <location evidence="1">Membrane</location>
        <topology evidence="1">Multi-pass membrane protein</topology>
    </subcellularLocation>
</comment>
<feature type="transmembrane region" description="Helical" evidence="5">
    <location>
        <begin position="466"/>
        <end position="487"/>
    </location>
</feature>
<keyword evidence="3 5" id="KW-1133">Transmembrane helix</keyword>
<reference evidence="8 9" key="2">
    <citation type="submission" date="2019-11" db="EMBL/GenBank/DDBJ databases">
        <authorList>
            <person name="Lu H."/>
        </authorList>
    </citation>
    <scope>NUCLEOTIDE SEQUENCE [LARGE SCALE GENOMIC DNA]</scope>
    <source>
        <strain evidence="8 9">FIM1</strain>
    </source>
</reference>
<accession>A0ABX6EWQ7</accession>